<keyword evidence="4" id="KW-0804">Transcription</keyword>
<evidence type="ECO:0000313" key="6">
    <source>
        <dbReference type="EMBL" id="QJC53385.1"/>
    </source>
</evidence>
<evidence type="ECO:0000256" key="2">
    <source>
        <dbReference type="ARBA" id="ARBA00023125"/>
    </source>
</evidence>
<keyword evidence="7" id="KW-1185">Reference proteome</keyword>
<evidence type="ECO:0000256" key="1">
    <source>
        <dbReference type="ARBA" id="ARBA00023015"/>
    </source>
</evidence>
<dbReference type="PRINTS" id="PR00032">
    <property type="entry name" value="HTHARAC"/>
</dbReference>
<gene>
    <name evidence="6" type="ORF">HGI30_18625</name>
</gene>
<dbReference type="Proteomes" id="UP000502136">
    <property type="component" value="Chromosome"/>
</dbReference>
<dbReference type="GO" id="GO:0043565">
    <property type="term" value="F:sequence-specific DNA binding"/>
    <property type="evidence" value="ECO:0007669"/>
    <property type="project" value="InterPro"/>
</dbReference>
<dbReference type="GO" id="GO:0003700">
    <property type="term" value="F:DNA-binding transcription factor activity"/>
    <property type="evidence" value="ECO:0007669"/>
    <property type="project" value="InterPro"/>
</dbReference>
<keyword evidence="1" id="KW-0805">Transcription regulation</keyword>
<dbReference type="InterPro" id="IPR003313">
    <property type="entry name" value="AraC-bd"/>
</dbReference>
<dbReference type="Gene3D" id="2.60.120.280">
    <property type="entry name" value="Regulatory protein AraC"/>
    <property type="match status" value="1"/>
</dbReference>
<dbReference type="Pfam" id="PF02311">
    <property type="entry name" value="AraC_binding"/>
    <property type="match status" value="1"/>
</dbReference>
<dbReference type="Pfam" id="PF12833">
    <property type="entry name" value="HTH_18"/>
    <property type="match status" value="1"/>
</dbReference>
<dbReference type="CDD" id="cd06986">
    <property type="entry name" value="cupin_MmsR-like_N"/>
    <property type="match status" value="1"/>
</dbReference>
<proteinExistence type="predicted"/>
<dbReference type="PROSITE" id="PS01124">
    <property type="entry name" value="HTH_ARAC_FAMILY_2"/>
    <property type="match status" value="1"/>
</dbReference>
<evidence type="ECO:0000313" key="7">
    <source>
        <dbReference type="Proteomes" id="UP000502136"/>
    </source>
</evidence>
<dbReference type="InterPro" id="IPR009057">
    <property type="entry name" value="Homeodomain-like_sf"/>
</dbReference>
<feature type="domain" description="HTH araC/xylS-type" evidence="5">
    <location>
        <begin position="188"/>
        <end position="287"/>
    </location>
</feature>
<dbReference type="InterPro" id="IPR020449">
    <property type="entry name" value="Tscrpt_reg_AraC-type_HTH"/>
</dbReference>
<dbReference type="KEGG" id="palr:HGI30_18625"/>
<dbReference type="PANTHER" id="PTHR46796">
    <property type="entry name" value="HTH-TYPE TRANSCRIPTIONAL ACTIVATOR RHAS-RELATED"/>
    <property type="match status" value="1"/>
</dbReference>
<name>A0A6H2H159_9BACL</name>
<evidence type="ECO:0000256" key="3">
    <source>
        <dbReference type="ARBA" id="ARBA00023159"/>
    </source>
</evidence>
<dbReference type="Gene3D" id="1.10.10.60">
    <property type="entry name" value="Homeodomain-like"/>
    <property type="match status" value="2"/>
</dbReference>
<dbReference type="EMBL" id="CP051428">
    <property type="protein sequence ID" value="QJC53385.1"/>
    <property type="molecule type" value="Genomic_DNA"/>
</dbReference>
<dbReference type="SMART" id="SM00342">
    <property type="entry name" value="HTH_ARAC"/>
    <property type="match status" value="1"/>
</dbReference>
<dbReference type="AlphaFoldDB" id="A0A6H2H159"/>
<accession>A0A6H2H159</accession>
<protein>
    <submittedName>
        <fullName evidence="6">AraC family transcriptional regulator</fullName>
    </submittedName>
</protein>
<organism evidence="6 7">
    <name type="scientific">Paenibacillus albicereus</name>
    <dbReference type="NCBI Taxonomy" id="2726185"/>
    <lineage>
        <taxon>Bacteria</taxon>
        <taxon>Bacillati</taxon>
        <taxon>Bacillota</taxon>
        <taxon>Bacilli</taxon>
        <taxon>Bacillales</taxon>
        <taxon>Paenibacillaceae</taxon>
        <taxon>Paenibacillus</taxon>
    </lineage>
</organism>
<evidence type="ECO:0000259" key="5">
    <source>
        <dbReference type="PROSITE" id="PS01124"/>
    </source>
</evidence>
<dbReference type="PROSITE" id="PS00041">
    <property type="entry name" value="HTH_ARAC_FAMILY_1"/>
    <property type="match status" value="1"/>
</dbReference>
<evidence type="ECO:0000256" key="4">
    <source>
        <dbReference type="ARBA" id="ARBA00023163"/>
    </source>
</evidence>
<dbReference type="SUPFAM" id="SSF51215">
    <property type="entry name" value="Regulatory protein AraC"/>
    <property type="match status" value="1"/>
</dbReference>
<dbReference type="InterPro" id="IPR018060">
    <property type="entry name" value="HTH_AraC"/>
</dbReference>
<sequence length="291" mass="32001">MPIEKEAIAVKPFYYRVVSGAEAGSGQPLEVLFAGESQTRPGHRLGPKVYDFYLLHYVLSGRGRFSSGGAEHELGPGESFLIEPEQLVSYEADRVDPWAYRWIAFRGPWAQEAASAFGGGRSVADTGRSRRPAAALRLAMDALRQPAGAQLAAAGGLQLALGEIARACARREEPGEAADGAEDNSLVRALLRLLSTQYAEPVTMEGIAESLGYSRAYLSRVFKRSTGSTPVSYLLRLRIDKGRLMLRERKDLTVEQVASSVGLQDALYFSRQFRRFYGESPSEYRRSVWGS</sequence>
<keyword evidence="3" id="KW-0010">Activator</keyword>
<reference evidence="6 7" key="1">
    <citation type="submission" date="2020-04" db="EMBL/GenBank/DDBJ databases">
        <title>Novel Paenibacillus strain UniB2 isolated from commercial digestive syrup.</title>
        <authorList>
            <person name="Thorat V."/>
            <person name="Kirdat K."/>
            <person name="Tiwarekar B."/>
            <person name="Yadav A."/>
        </authorList>
    </citation>
    <scope>NUCLEOTIDE SEQUENCE [LARGE SCALE GENOMIC DNA]</scope>
    <source>
        <strain evidence="6 7">UniB2</strain>
    </source>
</reference>
<dbReference type="InterPro" id="IPR018062">
    <property type="entry name" value="HTH_AraC-typ_CS"/>
</dbReference>
<dbReference type="InterPro" id="IPR037923">
    <property type="entry name" value="HTH-like"/>
</dbReference>
<dbReference type="InterPro" id="IPR050204">
    <property type="entry name" value="AraC_XylS_family_regulators"/>
</dbReference>
<keyword evidence="2" id="KW-0238">DNA-binding</keyword>
<dbReference type="SUPFAM" id="SSF46689">
    <property type="entry name" value="Homeodomain-like"/>
    <property type="match status" value="2"/>
</dbReference>